<dbReference type="Pfam" id="PF14833">
    <property type="entry name" value="NAD_binding_11"/>
    <property type="match status" value="1"/>
</dbReference>
<keyword evidence="2" id="KW-0520">NAD</keyword>
<reference evidence="6 7" key="1">
    <citation type="submission" date="2016-10" db="EMBL/GenBank/DDBJ databases">
        <authorList>
            <person name="de Groot N.N."/>
        </authorList>
    </citation>
    <scope>NUCLEOTIDE SEQUENCE [LARGE SCALE GENOMIC DNA]</scope>
    <source>
        <strain evidence="6 7">CGMCC 1.10228</strain>
    </source>
</reference>
<protein>
    <submittedName>
        <fullName evidence="6">3-hydroxyisobutyrate dehydrogenase</fullName>
    </submittedName>
</protein>
<sequence length="299" mass="31942">MNKQTLKIGFIGLGKMGSGICSNLQRAGYSLTVYNRSIEKTTPFADQGAQVATSIKQLAEQSDIIFSSVLDDNALDEICQGQNGLFSANLNGKIHVGLTTIQPTSADRLQAEHQQLGCDYIAAPVVGRPDAANAGKLISFLAGDASAIRVIEAMVETYTVKHIIVGEAGNLANSMKICVNYMAMAQLAMLGEIFTYGEKSQLDQALLLKVTQMFFAGNTAMVEYAHKIATRDFDTVGFNLSAGLKDAFIFDKAFTDCGVKPSAIQGAKDNLIAANANGLGDKDWSALTDITRQLAGLNR</sequence>
<evidence type="ECO:0000313" key="6">
    <source>
        <dbReference type="EMBL" id="SDH94337.1"/>
    </source>
</evidence>
<evidence type="ECO:0000313" key="7">
    <source>
        <dbReference type="Proteomes" id="UP000198854"/>
    </source>
</evidence>
<dbReference type="Gene3D" id="1.10.1040.10">
    <property type="entry name" value="N-(1-d-carboxylethyl)-l-norvaline Dehydrogenase, domain 2"/>
    <property type="match status" value="1"/>
</dbReference>
<feature type="active site" evidence="3">
    <location>
        <position position="176"/>
    </location>
</feature>
<accession>A0A1G8GJ57</accession>
<dbReference type="GO" id="GO:0050661">
    <property type="term" value="F:NADP binding"/>
    <property type="evidence" value="ECO:0007669"/>
    <property type="project" value="InterPro"/>
</dbReference>
<feature type="domain" description="6-phosphogluconate dehydrogenase NADP-binding" evidence="4">
    <location>
        <begin position="7"/>
        <end position="162"/>
    </location>
</feature>
<organism evidence="6 7">
    <name type="scientific">Vibrio xiamenensis</name>
    <dbReference type="NCBI Taxonomy" id="861298"/>
    <lineage>
        <taxon>Bacteria</taxon>
        <taxon>Pseudomonadati</taxon>
        <taxon>Pseudomonadota</taxon>
        <taxon>Gammaproteobacteria</taxon>
        <taxon>Vibrionales</taxon>
        <taxon>Vibrionaceae</taxon>
        <taxon>Vibrio</taxon>
    </lineage>
</organism>
<gene>
    <name evidence="6" type="ORF">SAMN04488136_1386</name>
</gene>
<dbReference type="Gene3D" id="3.40.50.720">
    <property type="entry name" value="NAD(P)-binding Rossmann-like Domain"/>
    <property type="match status" value="1"/>
</dbReference>
<dbReference type="Pfam" id="PF03446">
    <property type="entry name" value="NAD_binding_2"/>
    <property type="match status" value="1"/>
</dbReference>
<dbReference type="InterPro" id="IPR029154">
    <property type="entry name" value="HIBADH-like_NADP-bd"/>
</dbReference>
<dbReference type="EMBL" id="FNDD01000038">
    <property type="protein sequence ID" value="SDH94337.1"/>
    <property type="molecule type" value="Genomic_DNA"/>
</dbReference>
<dbReference type="SUPFAM" id="SSF51735">
    <property type="entry name" value="NAD(P)-binding Rossmann-fold domains"/>
    <property type="match status" value="1"/>
</dbReference>
<keyword evidence="7" id="KW-1185">Reference proteome</keyword>
<keyword evidence="1" id="KW-0560">Oxidoreductase</keyword>
<dbReference type="PANTHER" id="PTHR43580">
    <property type="entry name" value="OXIDOREDUCTASE GLYR1-RELATED"/>
    <property type="match status" value="1"/>
</dbReference>
<dbReference type="InterPro" id="IPR036291">
    <property type="entry name" value="NAD(P)-bd_dom_sf"/>
</dbReference>
<name>A0A1G8GJ57_9VIBR</name>
<evidence type="ECO:0000259" key="4">
    <source>
        <dbReference type="Pfam" id="PF03446"/>
    </source>
</evidence>
<dbReference type="InterPro" id="IPR006115">
    <property type="entry name" value="6PGDH_NADP-bd"/>
</dbReference>
<dbReference type="Proteomes" id="UP000198854">
    <property type="component" value="Unassembled WGS sequence"/>
</dbReference>
<dbReference type="STRING" id="861298.SAMN04488136_1386"/>
<dbReference type="OrthoDB" id="9786703at2"/>
<evidence type="ECO:0000256" key="1">
    <source>
        <dbReference type="ARBA" id="ARBA00023002"/>
    </source>
</evidence>
<dbReference type="PANTHER" id="PTHR43580:SF8">
    <property type="entry name" value="6-PHOSPHOGLUCONATE DEHYDROGENASE NADP-BINDING DOMAIN-CONTAINING PROTEIN-RELATED"/>
    <property type="match status" value="1"/>
</dbReference>
<dbReference type="InterPro" id="IPR015815">
    <property type="entry name" value="HIBADH-related"/>
</dbReference>
<proteinExistence type="predicted"/>
<evidence type="ECO:0000259" key="5">
    <source>
        <dbReference type="Pfam" id="PF14833"/>
    </source>
</evidence>
<dbReference type="AlphaFoldDB" id="A0A1G8GJ57"/>
<evidence type="ECO:0000256" key="2">
    <source>
        <dbReference type="ARBA" id="ARBA00023027"/>
    </source>
</evidence>
<dbReference type="RefSeq" id="WP_093279079.1">
    <property type="nucleotide sequence ID" value="NZ_FNDD01000038.1"/>
</dbReference>
<dbReference type="SUPFAM" id="SSF48179">
    <property type="entry name" value="6-phosphogluconate dehydrogenase C-terminal domain-like"/>
    <property type="match status" value="1"/>
</dbReference>
<dbReference type="GO" id="GO:0051287">
    <property type="term" value="F:NAD binding"/>
    <property type="evidence" value="ECO:0007669"/>
    <property type="project" value="InterPro"/>
</dbReference>
<feature type="domain" description="3-hydroxyisobutyrate dehydrogenase-like NAD-binding" evidence="5">
    <location>
        <begin position="173"/>
        <end position="288"/>
    </location>
</feature>
<dbReference type="InterPro" id="IPR008927">
    <property type="entry name" value="6-PGluconate_DH-like_C_sf"/>
</dbReference>
<dbReference type="InterPro" id="IPR051265">
    <property type="entry name" value="HIBADH-related_NP60_sf"/>
</dbReference>
<dbReference type="InterPro" id="IPR013328">
    <property type="entry name" value="6PGD_dom2"/>
</dbReference>
<dbReference type="PIRSF" id="PIRSF000103">
    <property type="entry name" value="HIBADH"/>
    <property type="match status" value="1"/>
</dbReference>
<evidence type="ECO:0000256" key="3">
    <source>
        <dbReference type="PIRSR" id="PIRSR000103-1"/>
    </source>
</evidence>
<dbReference type="GO" id="GO:0016491">
    <property type="term" value="F:oxidoreductase activity"/>
    <property type="evidence" value="ECO:0007669"/>
    <property type="project" value="UniProtKB-KW"/>
</dbReference>